<evidence type="ECO:0000256" key="2">
    <source>
        <dbReference type="ARBA" id="ARBA00022448"/>
    </source>
</evidence>
<dbReference type="NCBIfam" id="TIGR01129">
    <property type="entry name" value="secD"/>
    <property type="match status" value="1"/>
</dbReference>
<dbReference type="FunFam" id="1.20.1640.10:FF:000004">
    <property type="entry name" value="Protein translocase subunit SecD"/>
    <property type="match status" value="1"/>
</dbReference>
<dbReference type="Pfam" id="PF21760">
    <property type="entry name" value="SecD_1st"/>
    <property type="match status" value="1"/>
</dbReference>
<feature type="transmembrane region" description="Helical" evidence="9">
    <location>
        <begin position="504"/>
        <end position="521"/>
    </location>
</feature>
<keyword evidence="6 9" id="KW-1133">Transmembrane helix</keyword>
<keyword evidence="2 9" id="KW-0813">Transport</keyword>
<dbReference type="PRINTS" id="PR00702">
    <property type="entry name" value="ACRIFLAVINRP"/>
</dbReference>
<evidence type="ECO:0000256" key="8">
    <source>
        <dbReference type="ARBA" id="ARBA00023136"/>
    </source>
</evidence>
<evidence type="ECO:0000256" key="3">
    <source>
        <dbReference type="ARBA" id="ARBA00022475"/>
    </source>
</evidence>
<feature type="domain" description="PpiC" evidence="11">
    <location>
        <begin position="125"/>
        <end position="232"/>
    </location>
</feature>
<dbReference type="SUPFAM" id="SSF54534">
    <property type="entry name" value="FKBP-like"/>
    <property type="match status" value="1"/>
</dbReference>
<accession>A0A1G2ABF7</accession>
<evidence type="ECO:0000256" key="4">
    <source>
        <dbReference type="ARBA" id="ARBA00022692"/>
    </source>
</evidence>
<dbReference type="HAMAP" id="MF_01463_B">
    <property type="entry name" value="SecD_B"/>
    <property type="match status" value="1"/>
</dbReference>
<evidence type="ECO:0000256" key="6">
    <source>
        <dbReference type="ARBA" id="ARBA00022989"/>
    </source>
</evidence>
<evidence type="ECO:0000256" key="7">
    <source>
        <dbReference type="ARBA" id="ARBA00023010"/>
    </source>
</evidence>
<dbReference type="InterPro" id="IPR048631">
    <property type="entry name" value="SecD_1st"/>
</dbReference>
<feature type="transmembrane region" description="Helical" evidence="9">
    <location>
        <begin position="424"/>
        <end position="444"/>
    </location>
</feature>
<dbReference type="GO" id="GO:0043952">
    <property type="term" value="P:protein transport by the Sec complex"/>
    <property type="evidence" value="ECO:0007669"/>
    <property type="project" value="UniProtKB-UniRule"/>
</dbReference>
<comment type="subcellular location">
    <subcellularLocation>
        <location evidence="1 9">Cell membrane</location>
        <topology evidence="1 9">Multi-pass membrane protein</topology>
    </subcellularLocation>
</comment>
<keyword evidence="5 9" id="KW-0653">Protein transport</keyword>
<dbReference type="Pfam" id="PF02355">
    <property type="entry name" value="SecD_SecF_C"/>
    <property type="match status" value="1"/>
</dbReference>
<comment type="caution">
    <text evidence="9">Lacks conserved residue(s) required for the propagation of feature annotation.</text>
</comment>
<dbReference type="InterPro" id="IPR054384">
    <property type="entry name" value="SecDF_P1_head"/>
</dbReference>
<dbReference type="PANTHER" id="PTHR30081:SF1">
    <property type="entry name" value="PROTEIN TRANSLOCASE SUBUNIT SECD"/>
    <property type="match status" value="1"/>
</dbReference>
<keyword evidence="10" id="KW-0413">Isomerase</keyword>
<evidence type="ECO:0000256" key="5">
    <source>
        <dbReference type="ARBA" id="ARBA00022927"/>
    </source>
</evidence>
<dbReference type="EMBL" id="MHJU01000005">
    <property type="protein sequence ID" value="OGY73979.1"/>
    <property type="molecule type" value="Genomic_DNA"/>
</dbReference>
<dbReference type="InterPro" id="IPR048634">
    <property type="entry name" value="SecD_SecF_C"/>
</dbReference>
<dbReference type="Proteomes" id="UP000178315">
    <property type="component" value="Unassembled WGS sequence"/>
</dbReference>
<dbReference type="AlphaFoldDB" id="A0A1G2ABF7"/>
<dbReference type="GO" id="GO:0015450">
    <property type="term" value="F:protein-transporting ATPase activity"/>
    <property type="evidence" value="ECO:0007669"/>
    <property type="project" value="InterPro"/>
</dbReference>
<dbReference type="InterPro" id="IPR055344">
    <property type="entry name" value="SecD_SecF_C_bact"/>
</dbReference>
<dbReference type="PANTHER" id="PTHR30081">
    <property type="entry name" value="PROTEIN-EXPORT MEMBRANE PROTEIN SEC"/>
    <property type="match status" value="1"/>
</dbReference>
<comment type="caution">
    <text evidence="12">The sequence shown here is derived from an EMBL/GenBank/DDBJ whole genome shotgun (WGS) entry which is preliminary data.</text>
</comment>
<feature type="transmembrane region" description="Helical" evidence="9">
    <location>
        <begin position="401"/>
        <end position="419"/>
    </location>
</feature>
<evidence type="ECO:0000259" key="11">
    <source>
        <dbReference type="PROSITE" id="PS50198"/>
    </source>
</evidence>
<dbReference type="GO" id="GO:0003755">
    <property type="term" value="F:peptidyl-prolyl cis-trans isomerase activity"/>
    <property type="evidence" value="ECO:0007669"/>
    <property type="project" value="UniProtKB-KW"/>
</dbReference>
<evidence type="ECO:0000256" key="10">
    <source>
        <dbReference type="PROSITE-ProRule" id="PRU00278"/>
    </source>
</evidence>
<comment type="subunit">
    <text evidence="9">Forms a complex with SecF. Part of the essential Sec protein translocation apparatus which comprises SecA, SecYEG and auxiliary proteins SecDF. Other proteins may also be involved.</text>
</comment>
<keyword evidence="4 9" id="KW-0812">Transmembrane</keyword>
<keyword evidence="3 9" id="KW-1003">Cell membrane</keyword>
<organism evidence="12 13">
    <name type="scientific">Candidatus Jacksonbacteria bacterium RIFCSPLOWO2_02_FULL_44_20</name>
    <dbReference type="NCBI Taxonomy" id="1798460"/>
    <lineage>
        <taxon>Bacteria</taxon>
        <taxon>Candidatus Jacksoniibacteriota</taxon>
    </lineage>
</organism>
<keyword evidence="10" id="KW-0697">Rotamase</keyword>
<name>A0A1G2ABF7_9BACT</name>
<dbReference type="Gene3D" id="3.30.70.3400">
    <property type="match status" value="1"/>
</dbReference>
<evidence type="ECO:0000313" key="13">
    <source>
        <dbReference type="Proteomes" id="UP000178315"/>
    </source>
</evidence>
<reference evidence="12 13" key="1">
    <citation type="journal article" date="2016" name="Nat. Commun.">
        <title>Thousands of microbial genomes shed light on interconnected biogeochemical processes in an aquifer system.</title>
        <authorList>
            <person name="Anantharaman K."/>
            <person name="Brown C.T."/>
            <person name="Hug L.A."/>
            <person name="Sharon I."/>
            <person name="Castelle C.J."/>
            <person name="Probst A.J."/>
            <person name="Thomas B.C."/>
            <person name="Singh A."/>
            <person name="Wilkins M.J."/>
            <person name="Karaoz U."/>
            <person name="Brodie E.L."/>
            <person name="Williams K.H."/>
            <person name="Hubbard S.S."/>
            <person name="Banfield J.F."/>
        </authorList>
    </citation>
    <scope>NUCLEOTIDE SEQUENCE [LARGE SCALE GENOMIC DNA]</scope>
</reference>
<dbReference type="InterPro" id="IPR046357">
    <property type="entry name" value="PPIase_dom_sf"/>
</dbReference>
<dbReference type="Gene3D" id="3.10.50.40">
    <property type="match status" value="1"/>
</dbReference>
<dbReference type="GO" id="GO:0006605">
    <property type="term" value="P:protein targeting"/>
    <property type="evidence" value="ECO:0007669"/>
    <property type="project" value="UniProtKB-UniRule"/>
</dbReference>
<dbReference type="Pfam" id="PF22599">
    <property type="entry name" value="SecDF_P1_head"/>
    <property type="match status" value="1"/>
</dbReference>
<dbReference type="InterPro" id="IPR000297">
    <property type="entry name" value="PPIase_PpiC"/>
</dbReference>
<feature type="transmembrane region" description="Helical" evidence="9">
    <location>
        <begin position="450"/>
        <end position="471"/>
    </location>
</feature>
<dbReference type="NCBIfam" id="TIGR00916">
    <property type="entry name" value="2A0604s01"/>
    <property type="match status" value="1"/>
</dbReference>
<keyword evidence="8 9" id="KW-0472">Membrane</keyword>
<dbReference type="InterPro" id="IPR022813">
    <property type="entry name" value="SecD/SecF_arch_bac"/>
</dbReference>
<dbReference type="InterPro" id="IPR005791">
    <property type="entry name" value="SecD"/>
</dbReference>
<sequence>MTPSHKIRFQALLVLALGMFGALFTYPKGPDWIRKEVKLHLGLDLAGGAHLEYETDLSKIETQDRSSAVEATRNVIEERVNALGVGEALVQTNKTKEGYRIIVELPGVTDIKQAIERIGDTPVLEFKEEAEPIPLTEEEKFSRAQFNKEQKVKAENLLKELGSATDEKFAEKAREFSEDLGSQEKGGDLDFVEKGVFVPEFDTVLFEKTKDNEIYGEVVETPFGYHLIRRIESHCKNKKDNAIAPCGDKKEGGDIVEEVRGRHILFRTQSLDPKQPLEQWKNTQLSGEYLKRAGVQFDQNTGFPIVSLEFNTDGARLFEEITARNVDKMVAIFLDGNVISAPRVQQKITGGSAVITGTFTLPEAQELAKRLNAGALPLPISIVSQYQVGATLGASAVEQSFLAGIIGMILVVIFMITFYRLPGIIASVSLLIYTLIIITLFKLIPIVLSLSGIAGFIMSIGMAVDTNVLIFERMKEELRAGKTLHAAIDEGFSRAWSSIRDSNISTLITAFVLILLGESLVKGFGITLSIGVLISMFTAITVSKVLLKFIARRGGGGGWAWGIEKFKVQNLSADRQD</sequence>
<dbReference type="InterPro" id="IPR001036">
    <property type="entry name" value="Acrflvin-R"/>
</dbReference>
<proteinExistence type="inferred from homology"/>
<evidence type="ECO:0000313" key="12">
    <source>
        <dbReference type="EMBL" id="OGY73979.1"/>
    </source>
</evidence>
<feature type="transmembrane region" description="Helical" evidence="9">
    <location>
        <begin position="527"/>
        <end position="547"/>
    </location>
</feature>
<dbReference type="PROSITE" id="PS50198">
    <property type="entry name" value="PPIC_PPIASE_2"/>
    <property type="match status" value="1"/>
</dbReference>
<dbReference type="SUPFAM" id="SSF82866">
    <property type="entry name" value="Multidrug efflux transporter AcrB transmembrane domain"/>
    <property type="match status" value="1"/>
</dbReference>
<comment type="similarity">
    <text evidence="9">Belongs to the SecD/SecF family. SecD subfamily.</text>
</comment>
<dbReference type="GO" id="GO:0005886">
    <property type="term" value="C:plasma membrane"/>
    <property type="evidence" value="ECO:0007669"/>
    <property type="project" value="UniProtKB-SubCell"/>
</dbReference>
<keyword evidence="7 9" id="KW-0811">Translocation</keyword>
<dbReference type="Gene3D" id="1.20.1640.10">
    <property type="entry name" value="Multidrug efflux transporter AcrB transmembrane domain"/>
    <property type="match status" value="1"/>
</dbReference>
<evidence type="ECO:0000256" key="1">
    <source>
        <dbReference type="ARBA" id="ARBA00004651"/>
    </source>
</evidence>
<evidence type="ECO:0000256" key="9">
    <source>
        <dbReference type="HAMAP-Rule" id="MF_01463"/>
    </source>
</evidence>
<dbReference type="GO" id="GO:0065002">
    <property type="term" value="P:intracellular protein transmembrane transport"/>
    <property type="evidence" value="ECO:0007669"/>
    <property type="project" value="UniProtKB-UniRule"/>
</dbReference>
<protein>
    <recommendedName>
        <fullName evidence="9">Protein translocase subunit SecD</fullName>
    </recommendedName>
</protein>
<dbReference type="Gene3D" id="3.30.1360.200">
    <property type="match status" value="1"/>
</dbReference>
<comment type="function">
    <text evidence="9">Part of the Sec protein translocase complex. Interacts with the SecYEG preprotein conducting channel. SecDF uses the proton motive force (PMF) to complete protein translocation after the ATP-dependent function of SecA.</text>
</comment>
<gene>
    <name evidence="9" type="primary">secD</name>
    <name evidence="12" type="ORF">A3H61_02250</name>
</gene>
<dbReference type="Pfam" id="PF13616">
    <property type="entry name" value="Rotamase_3"/>
    <property type="match status" value="1"/>
</dbReference>